<accession>A0ABN1SGE5</accession>
<dbReference type="CDD" id="cd06260">
    <property type="entry name" value="DUF820-like"/>
    <property type="match status" value="1"/>
</dbReference>
<dbReference type="PANTHER" id="PTHR35400:SF3">
    <property type="entry name" value="SLL1072 PROTEIN"/>
    <property type="match status" value="1"/>
</dbReference>
<dbReference type="InterPro" id="IPR011335">
    <property type="entry name" value="Restrct_endonuc-II-like"/>
</dbReference>
<evidence type="ECO:0000313" key="2">
    <source>
        <dbReference type="EMBL" id="GAA0988544.1"/>
    </source>
</evidence>
<dbReference type="Pfam" id="PF05685">
    <property type="entry name" value="Uma2"/>
    <property type="match status" value="1"/>
</dbReference>
<dbReference type="GO" id="GO:0004519">
    <property type="term" value="F:endonuclease activity"/>
    <property type="evidence" value="ECO:0007669"/>
    <property type="project" value="UniProtKB-KW"/>
</dbReference>
<dbReference type="InterPro" id="IPR012296">
    <property type="entry name" value="Nuclease_put_TT1808"/>
</dbReference>
<evidence type="ECO:0000259" key="1">
    <source>
        <dbReference type="Pfam" id="PF05685"/>
    </source>
</evidence>
<feature type="domain" description="Putative restriction endonuclease" evidence="1">
    <location>
        <begin position="46"/>
        <end position="205"/>
    </location>
</feature>
<dbReference type="SUPFAM" id="SSF52980">
    <property type="entry name" value="Restriction endonuclease-like"/>
    <property type="match status" value="1"/>
</dbReference>
<keyword evidence="3" id="KW-1185">Reference proteome</keyword>
<keyword evidence="2" id="KW-0540">Nuclease</keyword>
<name>A0ABN1SGE5_9ACTN</name>
<evidence type="ECO:0000313" key="3">
    <source>
        <dbReference type="Proteomes" id="UP001500033"/>
    </source>
</evidence>
<dbReference type="EMBL" id="BAAAIE010000044">
    <property type="protein sequence ID" value="GAA0988544.1"/>
    <property type="molecule type" value="Genomic_DNA"/>
</dbReference>
<comment type="caution">
    <text evidence="2">The sequence shown here is derived from an EMBL/GenBank/DDBJ whole genome shotgun (WGS) entry which is preliminary data.</text>
</comment>
<dbReference type="PANTHER" id="PTHR35400">
    <property type="entry name" value="SLR1083 PROTEIN"/>
    <property type="match status" value="1"/>
</dbReference>
<keyword evidence="2" id="KW-0378">Hydrolase</keyword>
<sequence>MWVASPVFLPATLGHAARIPSMGGTMTAEPLPAWAFPPPGGFTADDLDRIPDLPPHTELIDGSLVFVSPQKSFHSLAMYLLEKGLRASVPETLRVRREMTITLDSGNRPEPDISVVRAEATTADAHETGYKAVDTVLAVEVVSPESQLRDRKRKPQLYAEAGIQHFWLIEKDAGSRPVVHVYELDSVTGCYVPSGIHHDRLKLTVPFDIDIDLTEIDRL</sequence>
<dbReference type="Gene3D" id="3.90.1570.10">
    <property type="entry name" value="tt1808, chain A"/>
    <property type="match status" value="1"/>
</dbReference>
<dbReference type="InterPro" id="IPR008538">
    <property type="entry name" value="Uma2"/>
</dbReference>
<dbReference type="Proteomes" id="UP001500033">
    <property type="component" value="Unassembled WGS sequence"/>
</dbReference>
<proteinExistence type="predicted"/>
<reference evidence="2 3" key="1">
    <citation type="journal article" date="2019" name="Int. J. Syst. Evol. Microbiol.">
        <title>The Global Catalogue of Microorganisms (GCM) 10K type strain sequencing project: providing services to taxonomists for standard genome sequencing and annotation.</title>
        <authorList>
            <consortium name="The Broad Institute Genomics Platform"/>
            <consortium name="The Broad Institute Genome Sequencing Center for Infectious Disease"/>
            <person name="Wu L."/>
            <person name="Ma J."/>
        </authorList>
    </citation>
    <scope>NUCLEOTIDE SEQUENCE [LARGE SCALE GENOMIC DNA]</scope>
    <source>
        <strain evidence="2 3">JCM 11445</strain>
    </source>
</reference>
<protein>
    <submittedName>
        <fullName evidence="2">Uma2 family endonuclease</fullName>
    </submittedName>
</protein>
<keyword evidence="2" id="KW-0255">Endonuclease</keyword>
<organism evidence="2 3">
    <name type="scientific">Streptomyces rhizosphaericus</name>
    <dbReference type="NCBI Taxonomy" id="114699"/>
    <lineage>
        <taxon>Bacteria</taxon>
        <taxon>Bacillati</taxon>
        <taxon>Actinomycetota</taxon>
        <taxon>Actinomycetes</taxon>
        <taxon>Kitasatosporales</taxon>
        <taxon>Streptomycetaceae</taxon>
        <taxon>Streptomyces</taxon>
        <taxon>Streptomyces violaceusniger group</taxon>
    </lineage>
</organism>
<gene>
    <name evidence="2" type="ORF">GCM10009576_060740</name>
</gene>